<feature type="domain" description="TPM" evidence="3">
    <location>
        <begin position="60"/>
        <end position="175"/>
    </location>
</feature>
<organism evidence="4 5">
    <name type="scientific">Streptomyces coryli</name>
    <dbReference type="NCBI Taxonomy" id="1128680"/>
    <lineage>
        <taxon>Bacteria</taxon>
        <taxon>Bacillati</taxon>
        <taxon>Actinomycetota</taxon>
        <taxon>Actinomycetes</taxon>
        <taxon>Kitasatosporales</taxon>
        <taxon>Streptomycetaceae</taxon>
        <taxon>Streptomyces</taxon>
    </lineage>
</organism>
<keyword evidence="5" id="KW-1185">Reference proteome</keyword>
<reference evidence="4 5" key="1">
    <citation type="submission" date="2020-02" db="EMBL/GenBank/DDBJ databases">
        <title>Whole-genome analyses of novel actinobacteria.</title>
        <authorList>
            <person name="Sahin N."/>
        </authorList>
    </citation>
    <scope>NUCLEOTIDE SEQUENCE [LARGE SCALE GENOMIC DNA]</scope>
    <source>
        <strain evidence="4 5">A7024</strain>
    </source>
</reference>
<dbReference type="RefSeq" id="WP_165232893.1">
    <property type="nucleotide sequence ID" value="NZ_JAAKZV010000015.1"/>
</dbReference>
<feature type="compositionally biased region" description="Pro residues" evidence="2">
    <location>
        <begin position="182"/>
        <end position="192"/>
    </location>
</feature>
<comment type="caution">
    <text evidence="4">The sequence shown here is derived from an EMBL/GenBank/DDBJ whole genome shotgun (WGS) entry which is preliminary data.</text>
</comment>
<evidence type="ECO:0000256" key="1">
    <source>
        <dbReference type="SAM" id="Coils"/>
    </source>
</evidence>
<sequence length="651" mass="68677">MRKGPGRAAARRSEKGLARMRIRRLRYGCAVLGALGTLLLQGASAPLVDPVTLDKDGQITDEVGALGSRRGEVATALEDLDKSNNIQLYVAYVRNFAGRGGQSWADATAEKNGLGQNDILLAVATRDRQYATSAATDSGLTEDQIQQVNAEAIEPALRQNDWAGAAIGGADGIAAVLDGKPIPKPEITPGPANPGGGTGAEQFTASDALVPVLAVGGAAVAAGYLFSPKRRKRRQEGGGWGRSGPQLTPLPALDSQARTLLVETDDAIRTSSEELGFASAQFGEEASKPFNDAIGYAKGELTAAFRLRQQLDDAYPEDDATKRKMLDEIIARCTDANRRLDAESAAFDQLRAMVTNAPEVLANAEAAAERLPQRINDAEVQLTGLGQAYASSAFAAVANNPREAKDRFQFAAKNLTQARTALTGGDRNITAVHVRAAEGAIEQCDTLTDAVLRRANELQAAAAKVEESLRDMQADLADARGMVSGTNHDVSTADLQGRIARAETVLAEVQQSVAAGPYDPLDTLRRIEEADAALEEALSGAREQAAAERKARGLLDQALLAARSEVAAARDFITTHRGGIGSSARTRLHEAQRHLQQAESFASADATSALQHAQQADSLAQQARELAERDVYGGYGSGYGRMGGMGGGGRF</sequence>
<dbReference type="Proteomes" id="UP000481583">
    <property type="component" value="Unassembled WGS sequence"/>
</dbReference>
<evidence type="ECO:0000259" key="3">
    <source>
        <dbReference type="Pfam" id="PF04536"/>
    </source>
</evidence>
<protein>
    <submittedName>
        <fullName evidence="4">TPM domain-containing protein</fullName>
    </submittedName>
</protein>
<evidence type="ECO:0000256" key="2">
    <source>
        <dbReference type="SAM" id="MobiDB-lite"/>
    </source>
</evidence>
<keyword evidence="1" id="KW-0175">Coiled coil</keyword>
<feature type="region of interest" description="Disordered" evidence="2">
    <location>
        <begin position="178"/>
        <end position="202"/>
    </location>
</feature>
<feature type="compositionally biased region" description="Polar residues" evidence="2">
    <location>
        <begin position="594"/>
        <end position="621"/>
    </location>
</feature>
<dbReference type="AlphaFoldDB" id="A0A6G4TUL7"/>
<proteinExistence type="predicted"/>
<feature type="region of interest" description="Disordered" evidence="2">
    <location>
        <begin position="587"/>
        <end position="622"/>
    </location>
</feature>
<dbReference type="Gene3D" id="3.10.310.50">
    <property type="match status" value="1"/>
</dbReference>
<evidence type="ECO:0000313" key="4">
    <source>
        <dbReference type="EMBL" id="NGN63462.1"/>
    </source>
</evidence>
<feature type="region of interest" description="Disordered" evidence="2">
    <location>
        <begin position="231"/>
        <end position="252"/>
    </location>
</feature>
<name>A0A6G4TUL7_9ACTN</name>
<gene>
    <name evidence="4" type="ORF">G5C51_06030</name>
</gene>
<accession>A0A6G4TUL7</accession>
<feature type="coiled-coil region" evidence="1">
    <location>
        <begin position="455"/>
        <end position="482"/>
    </location>
</feature>
<dbReference type="InterPro" id="IPR007621">
    <property type="entry name" value="TPM_dom"/>
</dbReference>
<dbReference type="EMBL" id="JAAKZV010000015">
    <property type="protein sequence ID" value="NGN63462.1"/>
    <property type="molecule type" value="Genomic_DNA"/>
</dbReference>
<dbReference type="Pfam" id="PF04536">
    <property type="entry name" value="TPM_phosphatase"/>
    <property type="match status" value="1"/>
</dbReference>
<evidence type="ECO:0000313" key="5">
    <source>
        <dbReference type="Proteomes" id="UP000481583"/>
    </source>
</evidence>